<evidence type="ECO:0000313" key="1">
    <source>
        <dbReference type="EMBL" id="GBH21852.1"/>
    </source>
</evidence>
<dbReference type="EMBL" id="BDQA01000388">
    <property type="protein sequence ID" value="GBH21852.1"/>
    <property type="molecule type" value="Genomic_RNA"/>
</dbReference>
<protein>
    <submittedName>
        <fullName evidence="1">Uncharacterized protein</fullName>
    </submittedName>
</protein>
<reference evidence="1" key="1">
    <citation type="submission" date="2017-04" db="EMBL/GenBank/DDBJ databases">
        <title>Unveiling RNA virosphere associated with marine microorganisms.</title>
        <authorList>
            <person name="Urayama S."/>
            <person name="Takaki Y."/>
            <person name="Nishi S."/>
            <person name="Yoshida Y."/>
            <person name="Deguchi S."/>
            <person name="Takai K."/>
            <person name="Nunoura T."/>
        </authorList>
    </citation>
    <scope>NUCLEOTIDE SEQUENCE</scope>
</reference>
<name>A0A2V0RK56_9ZZZZ</name>
<comment type="caution">
    <text evidence="1">The sequence shown here is derived from an EMBL/GenBank/DDBJ whole genome shotgun (WGS) entry which is preliminary data.</text>
</comment>
<accession>A0A2V0RK56</accession>
<organism evidence="1">
    <name type="scientific">viral metagenome</name>
    <dbReference type="NCBI Taxonomy" id="1070528"/>
    <lineage>
        <taxon>unclassified sequences</taxon>
        <taxon>metagenomes</taxon>
        <taxon>organismal metagenomes</taxon>
    </lineage>
</organism>
<dbReference type="AlphaFoldDB" id="A0A2V0RK56"/>
<sequence length="154" mass="16078">MENSPTVGSTAASTQAVKSATLPGVKPLKPANSAQVRTIAIDAASLGVSNGYLVASRSTLAYAAVWTSDPAKNTVTVTEVFAMADDSPAKLSERIQTLTRAAKGGESFNGNVIPLVVNKHAPVPTRSTTYTWNANQNEWTGPDMLAPLVPLPTK</sequence>
<proteinExistence type="predicted"/>